<sequence length="379" mass="39432">MLWHAKTLLATLLAASGVQAGIGSLIVEGMTRGSPPYHKRMEEVMGSYLLRRGFLQERQDISASAVVGQDPIFTADGTLNMTAWNAQVNAACISSLRQLTAATNPSGTCVCYNLPALDNSTGAFEADLRLFRVSDARDAFAGIAPEQISVAVRFVGANVKTASGDEIVASGGADAKASPSSSSSSSVSAASVGRVGGSGDGEAAKAPALAARQSSSQGGADLPTNGDPTLLQQYLFVGQIDRDKMSGGGDMTMAQLQSLLLPIVTLSGTTPSGGQVSTNISSNEAAFVAGVFSKEVVLSDFNRAQLAVQDEIARLKNGTTAFVLPGVQIMVFPIGLIITSVWLAVFIAAYGYGTFCRYNFAVQYRERRAAVEKGGVARI</sequence>
<dbReference type="EMBL" id="MU859245">
    <property type="protein sequence ID" value="KAK3948774.1"/>
    <property type="molecule type" value="Genomic_DNA"/>
</dbReference>
<evidence type="ECO:0000313" key="5">
    <source>
        <dbReference type="Proteomes" id="UP001303222"/>
    </source>
</evidence>
<proteinExistence type="predicted"/>
<keyword evidence="5" id="KW-1185">Reference proteome</keyword>
<evidence type="ECO:0000256" key="2">
    <source>
        <dbReference type="SAM" id="Phobius"/>
    </source>
</evidence>
<feature type="region of interest" description="Disordered" evidence="1">
    <location>
        <begin position="170"/>
        <end position="224"/>
    </location>
</feature>
<feature type="transmembrane region" description="Helical" evidence="2">
    <location>
        <begin position="330"/>
        <end position="352"/>
    </location>
</feature>
<name>A0AAN6NMV0_9PEZI</name>
<feature type="chain" id="PRO_5043017311" evidence="3">
    <location>
        <begin position="21"/>
        <end position="379"/>
    </location>
</feature>
<dbReference type="AlphaFoldDB" id="A0AAN6NMV0"/>
<feature type="signal peptide" evidence="3">
    <location>
        <begin position="1"/>
        <end position="20"/>
    </location>
</feature>
<keyword evidence="2" id="KW-1133">Transmembrane helix</keyword>
<evidence type="ECO:0000256" key="1">
    <source>
        <dbReference type="SAM" id="MobiDB-lite"/>
    </source>
</evidence>
<evidence type="ECO:0000256" key="3">
    <source>
        <dbReference type="SAM" id="SignalP"/>
    </source>
</evidence>
<dbReference type="Proteomes" id="UP001303222">
    <property type="component" value="Unassembled WGS sequence"/>
</dbReference>
<feature type="compositionally biased region" description="Low complexity" evidence="1">
    <location>
        <begin position="170"/>
        <end position="193"/>
    </location>
</feature>
<gene>
    <name evidence="4" type="ORF">QBC32DRAFT_221199</name>
</gene>
<reference evidence="4" key="2">
    <citation type="submission" date="2023-06" db="EMBL/GenBank/DDBJ databases">
        <authorList>
            <consortium name="Lawrence Berkeley National Laboratory"/>
            <person name="Mondo S.J."/>
            <person name="Hensen N."/>
            <person name="Bonometti L."/>
            <person name="Westerberg I."/>
            <person name="Brannstrom I.O."/>
            <person name="Guillou S."/>
            <person name="Cros-Aarteil S."/>
            <person name="Calhoun S."/>
            <person name="Haridas S."/>
            <person name="Kuo A."/>
            <person name="Pangilinan J."/>
            <person name="Riley R."/>
            <person name="Labutti K."/>
            <person name="Andreopoulos B."/>
            <person name="Lipzen A."/>
            <person name="Chen C."/>
            <person name="Yanf M."/>
            <person name="Daum C."/>
            <person name="Ng V."/>
            <person name="Clum A."/>
            <person name="Steindorff A."/>
            <person name="Ohm R."/>
            <person name="Martin F."/>
            <person name="Silar P."/>
            <person name="Natvig D."/>
            <person name="Lalanne C."/>
            <person name="Gautier V."/>
            <person name="Ament-Velasquez S.L."/>
            <person name="Kruys A."/>
            <person name="Hutchinson M.I."/>
            <person name="Powell A.J."/>
            <person name="Barry K."/>
            <person name="Miller A.N."/>
            <person name="Grigoriev I.V."/>
            <person name="Debuchy R."/>
            <person name="Gladieux P."/>
            <person name="Thoren M.H."/>
            <person name="Johannesson H."/>
        </authorList>
    </citation>
    <scope>NUCLEOTIDE SEQUENCE</scope>
    <source>
        <strain evidence="4">CBS 626.80</strain>
    </source>
</reference>
<evidence type="ECO:0000313" key="4">
    <source>
        <dbReference type="EMBL" id="KAK3948774.1"/>
    </source>
</evidence>
<accession>A0AAN6NMV0</accession>
<organism evidence="4 5">
    <name type="scientific">Pseudoneurospora amorphoporcata</name>
    <dbReference type="NCBI Taxonomy" id="241081"/>
    <lineage>
        <taxon>Eukaryota</taxon>
        <taxon>Fungi</taxon>
        <taxon>Dikarya</taxon>
        <taxon>Ascomycota</taxon>
        <taxon>Pezizomycotina</taxon>
        <taxon>Sordariomycetes</taxon>
        <taxon>Sordariomycetidae</taxon>
        <taxon>Sordariales</taxon>
        <taxon>Sordariaceae</taxon>
        <taxon>Pseudoneurospora</taxon>
    </lineage>
</organism>
<comment type="caution">
    <text evidence="4">The sequence shown here is derived from an EMBL/GenBank/DDBJ whole genome shotgun (WGS) entry which is preliminary data.</text>
</comment>
<keyword evidence="3" id="KW-0732">Signal</keyword>
<protein>
    <submittedName>
        <fullName evidence="4">Uncharacterized protein</fullName>
    </submittedName>
</protein>
<keyword evidence="2" id="KW-0812">Transmembrane</keyword>
<reference evidence="4" key="1">
    <citation type="journal article" date="2023" name="Mol. Phylogenet. Evol.">
        <title>Genome-scale phylogeny and comparative genomics of the fungal order Sordariales.</title>
        <authorList>
            <person name="Hensen N."/>
            <person name="Bonometti L."/>
            <person name="Westerberg I."/>
            <person name="Brannstrom I.O."/>
            <person name="Guillou S."/>
            <person name="Cros-Aarteil S."/>
            <person name="Calhoun S."/>
            <person name="Haridas S."/>
            <person name="Kuo A."/>
            <person name="Mondo S."/>
            <person name="Pangilinan J."/>
            <person name="Riley R."/>
            <person name="LaButti K."/>
            <person name="Andreopoulos B."/>
            <person name="Lipzen A."/>
            <person name="Chen C."/>
            <person name="Yan M."/>
            <person name="Daum C."/>
            <person name="Ng V."/>
            <person name="Clum A."/>
            <person name="Steindorff A."/>
            <person name="Ohm R.A."/>
            <person name="Martin F."/>
            <person name="Silar P."/>
            <person name="Natvig D.O."/>
            <person name="Lalanne C."/>
            <person name="Gautier V."/>
            <person name="Ament-Velasquez S.L."/>
            <person name="Kruys A."/>
            <person name="Hutchinson M.I."/>
            <person name="Powell A.J."/>
            <person name="Barry K."/>
            <person name="Miller A.N."/>
            <person name="Grigoriev I.V."/>
            <person name="Debuchy R."/>
            <person name="Gladieux P."/>
            <person name="Hiltunen Thoren M."/>
            <person name="Johannesson H."/>
        </authorList>
    </citation>
    <scope>NUCLEOTIDE SEQUENCE</scope>
    <source>
        <strain evidence="4">CBS 626.80</strain>
    </source>
</reference>
<keyword evidence="2" id="KW-0472">Membrane</keyword>